<gene>
    <name evidence="1" type="ORF">SAMN05421841_3494</name>
</gene>
<name>A0A1I0S1U5_9FLAO</name>
<dbReference type="Proteomes" id="UP000199469">
    <property type="component" value="Unassembled WGS sequence"/>
</dbReference>
<keyword evidence="2" id="KW-1185">Reference proteome</keyword>
<dbReference type="EMBL" id="FOIU01000003">
    <property type="protein sequence ID" value="SEW47309.1"/>
    <property type="molecule type" value="Genomic_DNA"/>
</dbReference>
<evidence type="ECO:0000313" key="2">
    <source>
        <dbReference type="Proteomes" id="UP000199469"/>
    </source>
</evidence>
<dbReference type="RefSeq" id="WP_089794878.1">
    <property type="nucleotide sequence ID" value="NZ_FOIU01000003.1"/>
</dbReference>
<dbReference type="OrthoDB" id="870892at2"/>
<reference evidence="2" key="1">
    <citation type="submission" date="2016-10" db="EMBL/GenBank/DDBJ databases">
        <authorList>
            <person name="Varghese N."/>
            <person name="Submissions S."/>
        </authorList>
    </citation>
    <scope>NUCLEOTIDE SEQUENCE [LARGE SCALE GENOMIC DNA]</scope>
    <source>
        <strain evidence="2">DSM 17724</strain>
    </source>
</reference>
<dbReference type="AlphaFoldDB" id="A0A1I0S1U5"/>
<proteinExistence type="predicted"/>
<accession>A0A1I0S1U5</accession>
<sequence length="103" mass="11883">MKTHVELQKDVQDTMTWEPLLNSVVIGVKKRQAEHAVKNVLRVKALVENIEDRLPHPQSKNDIEIVGKLLLYLKQYVPETTEISILKFDMNTTISTNFKTILI</sequence>
<evidence type="ECO:0000313" key="1">
    <source>
        <dbReference type="EMBL" id="SEW47309.1"/>
    </source>
</evidence>
<protein>
    <submittedName>
        <fullName evidence="1">Uncharacterized protein</fullName>
    </submittedName>
</protein>
<organism evidence="1 2">
    <name type="scientific">Chryseobacterium wanjuense</name>
    <dbReference type="NCBI Taxonomy" id="356305"/>
    <lineage>
        <taxon>Bacteria</taxon>
        <taxon>Pseudomonadati</taxon>
        <taxon>Bacteroidota</taxon>
        <taxon>Flavobacteriia</taxon>
        <taxon>Flavobacteriales</taxon>
        <taxon>Weeksellaceae</taxon>
        <taxon>Chryseobacterium group</taxon>
        <taxon>Chryseobacterium</taxon>
    </lineage>
</organism>